<dbReference type="Proteomes" id="UP000663891">
    <property type="component" value="Unassembled WGS sequence"/>
</dbReference>
<comment type="caution">
    <text evidence="2">The sequence shown here is derived from an EMBL/GenBank/DDBJ whole genome shotgun (WGS) entry which is preliminary data.</text>
</comment>
<evidence type="ECO:0000313" key="3">
    <source>
        <dbReference type="EMBL" id="CAF3680405.1"/>
    </source>
</evidence>
<evidence type="ECO:0000313" key="4">
    <source>
        <dbReference type="Proteomes" id="UP000663891"/>
    </source>
</evidence>
<dbReference type="EMBL" id="CAJOAY010000505">
    <property type="protein sequence ID" value="CAF3680405.1"/>
    <property type="molecule type" value="Genomic_DNA"/>
</dbReference>
<protein>
    <submittedName>
        <fullName evidence="2">Uncharacterized protein</fullName>
    </submittedName>
</protein>
<dbReference type="AlphaFoldDB" id="A0A814YW85"/>
<proteinExistence type="predicted"/>
<dbReference type="OrthoDB" id="10035421at2759"/>
<gene>
    <name evidence="3" type="ORF">OKA104_LOCUS11080</name>
    <name evidence="2" type="ORF">VCS650_LOCUS27399</name>
</gene>
<feature type="compositionally biased region" description="Polar residues" evidence="1">
    <location>
        <begin position="344"/>
        <end position="361"/>
    </location>
</feature>
<feature type="region of interest" description="Disordered" evidence="1">
    <location>
        <begin position="287"/>
        <end position="319"/>
    </location>
</feature>
<feature type="compositionally biased region" description="Polar residues" evidence="1">
    <location>
        <begin position="308"/>
        <end position="319"/>
    </location>
</feature>
<organism evidence="2 4">
    <name type="scientific">Adineta steineri</name>
    <dbReference type="NCBI Taxonomy" id="433720"/>
    <lineage>
        <taxon>Eukaryota</taxon>
        <taxon>Metazoa</taxon>
        <taxon>Spiralia</taxon>
        <taxon>Gnathifera</taxon>
        <taxon>Rotifera</taxon>
        <taxon>Eurotatoria</taxon>
        <taxon>Bdelloidea</taxon>
        <taxon>Adinetida</taxon>
        <taxon>Adinetidae</taxon>
        <taxon>Adineta</taxon>
    </lineage>
</organism>
<name>A0A814YW85_9BILA</name>
<feature type="region of interest" description="Disordered" evidence="1">
    <location>
        <begin position="342"/>
        <end position="459"/>
    </location>
</feature>
<feature type="region of interest" description="Disordered" evidence="1">
    <location>
        <begin position="159"/>
        <end position="215"/>
    </location>
</feature>
<dbReference type="EMBL" id="CAJNON010000384">
    <property type="protein sequence ID" value="CAF1233814.1"/>
    <property type="molecule type" value="Genomic_DNA"/>
</dbReference>
<dbReference type="Proteomes" id="UP000663881">
    <property type="component" value="Unassembled WGS sequence"/>
</dbReference>
<evidence type="ECO:0000256" key="1">
    <source>
        <dbReference type="SAM" id="MobiDB-lite"/>
    </source>
</evidence>
<accession>A0A814YW85</accession>
<feature type="compositionally biased region" description="Polar residues" evidence="1">
    <location>
        <begin position="159"/>
        <end position="188"/>
    </location>
</feature>
<sequence>MTTVINQPNLTEGLSLIGWRLKRDAEIQERKNDANFECEVEPSSTSYAAFEYMSVTDDDYNPYSGINIDLCLEVDAIDLNNSSQETNDDDYDPHEVFMRLNTRRTVTGRDRAPLALLPSQSITSSSLVNNYRNYNFADDDTPVKYPLAIGLVDRRLKPQNNIRGGYTNRPSFDSRSGVSSTIHPRQNNLSGIRRPLPPSLSSSSRQYPLNSSLKRVTFRQSDDDLDIDEDDVDNYDNDLRRRNKLPKRTAARIAVQRFRTNNHRSSLIDDDLDDDIAPTVTEMDMLEDEEDDEPIRKSMSSPVKPLPLSQNKPTGSKSSYIGNMLPSFYEQLPESKKMLLQDATVDSSSNQIDNLTKNSTEVPGGEEIIDEENRLQFRNTTPIQGYKRANNLQSTKRYYENDDDDDQQQQQQQQQHSLKKRNYDYINRNTQYRYRRNEDDEEYDINQDTQQQQQEDEYQQTIRVPARRGRPPSQQHQEDPLKKNARIIAQFEEQHNLKLGEMRVYAPKLRLRISSVNVNWINLPPIPKYPNKVHQS</sequence>
<evidence type="ECO:0000313" key="2">
    <source>
        <dbReference type="EMBL" id="CAF1233814.1"/>
    </source>
</evidence>
<feature type="compositionally biased region" description="Low complexity" evidence="1">
    <location>
        <begin position="189"/>
        <end position="213"/>
    </location>
</feature>
<reference evidence="2" key="1">
    <citation type="submission" date="2021-02" db="EMBL/GenBank/DDBJ databases">
        <authorList>
            <person name="Nowell W R."/>
        </authorList>
    </citation>
    <scope>NUCLEOTIDE SEQUENCE</scope>
</reference>